<keyword evidence="17" id="KW-1185">Reference proteome</keyword>
<keyword evidence="7" id="KW-1015">Disulfide bond</keyword>
<comment type="function">
    <text evidence="1">Thiol-specific peroxidase that catalyzes the reduction of hydrogen peroxide and organic hydroperoxides to water and alcohols, respectively. Plays a role in cell protection against oxidative stress by detoxifying peroxides and as sensor of hydrogen peroxide-mediated signaling events.</text>
</comment>
<evidence type="ECO:0000256" key="2">
    <source>
        <dbReference type="ARBA" id="ARBA00011245"/>
    </source>
</evidence>
<comment type="catalytic activity">
    <reaction evidence="12">
        <text>a hydroperoxide + [thioredoxin]-dithiol = an alcohol + [thioredoxin]-disulfide + H2O</text>
        <dbReference type="Rhea" id="RHEA:62620"/>
        <dbReference type="Rhea" id="RHEA-COMP:10698"/>
        <dbReference type="Rhea" id="RHEA-COMP:10700"/>
        <dbReference type="ChEBI" id="CHEBI:15377"/>
        <dbReference type="ChEBI" id="CHEBI:29950"/>
        <dbReference type="ChEBI" id="CHEBI:30879"/>
        <dbReference type="ChEBI" id="CHEBI:35924"/>
        <dbReference type="ChEBI" id="CHEBI:50058"/>
        <dbReference type="EC" id="1.11.1.24"/>
    </reaction>
</comment>
<feature type="compositionally biased region" description="Basic and acidic residues" evidence="14">
    <location>
        <begin position="1"/>
        <end position="19"/>
    </location>
</feature>
<dbReference type="CDD" id="cd03017">
    <property type="entry name" value="PRX_BCP"/>
    <property type="match status" value="1"/>
</dbReference>
<dbReference type="Proteomes" id="UP000470771">
    <property type="component" value="Unassembled WGS sequence"/>
</dbReference>
<dbReference type="InterPro" id="IPR036249">
    <property type="entry name" value="Thioredoxin-like_sf"/>
</dbReference>
<dbReference type="InterPro" id="IPR013766">
    <property type="entry name" value="Thioredoxin_domain"/>
</dbReference>
<evidence type="ECO:0000313" key="16">
    <source>
        <dbReference type="EMBL" id="NBG66785.1"/>
    </source>
</evidence>
<dbReference type="InterPro" id="IPR024706">
    <property type="entry name" value="Peroxiredoxin_AhpC-typ"/>
</dbReference>
<evidence type="ECO:0000313" key="17">
    <source>
        <dbReference type="Proteomes" id="UP000470771"/>
    </source>
</evidence>
<dbReference type="Gene3D" id="3.40.30.10">
    <property type="entry name" value="Glutaredoxin"/>
    <property type="match status" value="1"/>
</dbReference>
<dbReference type="GO" id="GO:0005737">
    <property type="term" value="C:cytoplasm"/>
    <property type="evidence" value="ECO:0007669"/>
    <property type="project" value="TreeGrafter"/>
</dbReference>
<dbReference type="InterPro" id="IPR050924">
    <property type="entry name" value="Peroxiredoxin_BCP/PrxQ"/>
</dbReference>
<sequence length="153" mass="17463">MSKLKVGDKVPEFQGKDENGNTVKSSDYKGKKLIVYFYPKDMTPGCTNQACNLRENYESLKSKGFEILGVSADSEARHQKFIEKYNLPFQLIADTEKEVINQFGVWGPKKFMGKEYEGINRTTFVIDEEGKILSIIDKVKTKDHTQQIIDTLV</sequence>
<comment type="similarity">
    <text evidence="10">Belongs to the peroxiredoxin family. BCP/PrxQ subfamily.</text>
</comment>
<reference evidence="16 17" key="1">
    <citation type="submission" date="2019-12" db="EMBL/GenBank/DDBJ databases">
        <authorList>
            <person name="Zhao J."/>
        </authorList>
    </citation>
    <scope>NUCLEOTIDE SEQUENCE [LARGE SCALE GENOMIC DNA]</scope>
    <source>
        <strain evidence="16 17">S-15</strain>
    </source>
</reference>
<dbReference type="AlphaFoldDB" id="A0A6N9NQV1"/>
<dbReference type="PANTHER" id="PTHR42801">
    <property type="entry name" value="THIOREDOXIN-DEPENDENT PEROXIDE REDUCTASE"/>
    <property type="match status" value="1"/>
</dbReference>
<keyword evidence="8" id="KW-0676">Redox-active center</keyword>
<evidence type="ECO:0000256" key="12">
    <source>
        <dbReference type="ARBA" id="ARBA00049091"/>
    </source>
</evidence>
<dbReference type="EMBL" id="WWNE01000009">
    <property type="protein sequence ID" value="NBG66785.1"/>
    <property type="molecule type" value="Genomic_DNA"/>
</dbReference>
<dbReference type="FunFam" id="3.40.30.10:FF:000007">
    <property type="entry name" value="Thioredoxin-dependent thiol peroxidase"/>
    <property type="match status" value="1"/>
</dbReference>
<evidence type="ECO:0000259" key="15">
    <source>
        <dbReference type="PROSITE" id="PS51352"/>
    </source>
</evidence>
<dbReference type="SUPFAM" id="SSF52833">
    <property type="entry name" value="Thioredoxin-like"/>
    <property type="match status" value="1"/>
</dbReference>
<dbReference type="PANTHER" id="PTHR42801:SF4">
    <property type="entry name" value="AHPC_TSA FAMILY PROTEIN"/>
    <property type="match status" value="1"/>
</dbReference>
<evidence type="ECO:0000256" key="1">
    <source>
        <dbReference type="ARBA" id="ARBA00003330"/>
    </source>
</evidence>
<dbReference type="GO" id="GO:0034599">
    <property type="term" value="P:cellular response to oxidative stress"/>
    <property type="evidence" value="ECO:0007669"/>
    <property type="project" value="TreeGrafter"/>
</dbReference>
<gene>
    <name evidence="16" type="ORF">GQN54_11725</name>
</gene>
<proteinExistence type="inferred from homology"/>
<keyword evidence="5" id="KW-0049">Antioxidant</keyword>
<evidence type="ECO:0000256" key="4">
    <source>
        <dbReference type="ARBA" id="ARBA00022559"/>
    </source>
</evidence>
<protein>
    <recommendedName>
        <fullName evidence="3">thioredoxin-dependent peroxiredoxin</fullName>
        <ecNumber evidence="3">1.11.1.24</ecNumber>
    </recommendedName>
    <alternativeName>
        <fullName evidence="9">Thioredoxin peroxidase</fullName>
    </alternativeName>
    <alternativeName>
        <fullName evidence="11">Thioredoxin-dependent peroxiredoxin Bcp</fullName>
    </alternativeName>
</protein>
<feature type="active site" description="Cysteine sulfenic acid (-SOH) intermediate; for peroxidase activity" evidence="13">
    <location>
        <position position="46"/>
    </location>
</feature>
<evidence type="ECO:0000256" key="8">
    <source>
        <dbReference type="ARBA" id="ARBA00023284"/>
    </source>
</evidence>
<feature type="region of interest" description="Disordered" evidence="14">
    <location>
        <begin position="1"/>
        <end position="21"/>
    </location>
</feature>
<organism evidence="16 17">
    <name type="scientific">Acidiluteibacter ferrifornacis</name>
    <dbReference type="NCBI Taxonomy" id="2692424"/>
    <lineage>
        <taxon>Bacteria</taxon>
        <taxon>Pseudomonadati</taxon>
        <taxon>Bacteroidota</taxon>
        <taxon>Flavobacteriia</taxon>
        <taxon>Flavobacteriales</taxon>
        <taxon>Cryomorphaceae</taxon>
        <taxon>Acidiluteibacter</taxon>
    </lineage>
</organism>
<dbReference type="NCBIfam" id="NF006960">
    <property type="entry name" value="PRK09437.1"/>
    <property type="match status" value="1"/>
</dbReference>
<evidence type="ECO:0000256" key="9">
    <source>
        <dbReference type="ARBA" id="ARBA00032824"/>
    </source>
</evidence>
<dbReference type="GO" id="GO:0008379">
    <property type="term" value="F:thioredoxin peroxidase activity"/>
    <property type="evidence" value="ECO:0007669"/>
    <property type="project" value="TreeGrafter"/>
</dbReference>
<evidence type="ECO:0000256" key="10">
    <source>
        <dbReference type="ARBA" id="ARBA00038489"/>
    </source>
</evidence>
<evidence type="ECO:0000256" key="14">
    <source>
        <dbReference type="SAM" id="MobiDB-lite"/>
    </source>
</evidence>
<evidence type="ECO:0000256" key="11">
    <source>
        <dbReference type="ARBA" id="ARBA00042639"/>
    </source>
</evidence>
<evidence type="ECO:0000256" key="6">
    <source>
        <dbReference type="ARBA" id="ARBA00023002"/>
    </source>
</evidence>
<dbReference type="EC" id="1.11.1.24" evidence="3"/>
<evidence type="ECO:0000256" key="13">
    <source>
        <dbReference type="PIRSR" id="PIRSR000239-1"/>
    </source>
</evidence>
<comment type="subunit">
    <text evidence="2">Monomer.</text>
</comment>
<name>A0A6N9NQV1_9FLAO</name>
<dbReference type="PIRSF" id="PIRSF000239">
    <property type="entry name" value="AHPC"/>
    <property type="match status" value="1"/>
</dbReference>
<evidence type="ECO:0000256" key="5">
    <source>
        <dbReference type="ARBA" id="ARBA00022862"/>
    </source>
</evidence>
<dbReference type="Pfam" id="PF00578">
    <property type="entry name" value="AhpC-TSA"/>
    <property type="match status" value="1"/>
</dbReference>
<evidence type="ECO:0000256" key="7">
    <source>
        <dbReference type="ARBA" id="ARBA00023157"/>
    </source>
</evidence>
<dbReference type="PROSITE" id="PS51352">
    <property type="entry name" value="THIOREDOXIN_2"/>
    <property type="match status" value="1"/>
</dbReference>
<keyword evidence="4 16" id="KW-0575">Peroxidase</keyword>
<dbReference type="GO" id="GO:0045454">
    <property type="term" value="P:cell redox homeostasis"/>
    <property type="evidence" value="ECO:0007669"/>
    <property type="project" value="TreeGrafter"/>
</dbReference>
<accession>A0A6N9NQV1</accession>
<feature type="domain" description="Thioredoxin" evidence="15">
    <location>
        <begin position="4"/>
        <end position="153"/>
    </location>
</feature>
<comment type="caution">
    <text evidence="16">The sequence shown here is derived from an EMBL/GenBank/DDBJ whole genome shotgun (WGS) entry which is preliminary data.</text>
</comment>
<evidence type="ECO:0000256" key="3">
    <source>
        <dbReference type="ARBA" id="ARBA00013017"/>
    </source>
</evidence>
<dbReference type="RefSeq" id="WP_160633741.1">
    <property type="nucleotide sequence ID" value="NZ_WWNE01000009.1"/>
</dbReference>
<dbReference type="InterPro" id="IPR000866">
    <property type="entry name" value="AhpC/TSA"/>
</dbReference>
<keyword evidence="6 16" id="KW-0560">Oxidoreductase</keyword>